<gene>
    <name evidence="3" type="ORF">OVN521_LOCUS1617</name>
    <name evidence="4" type="ORF">UXM345_LOCUS11464</name>
</gene>
<feature type="compositionally biased region" description="Basic and acidic residues" evidence="1">
    <location>
        <begin position="139"/>
        <end position="149"/>
    </location>
</feature>
<dbReference type="EMBL" id="CAJOBG010000114">
    <property type="protein sequence ID" value="CAF3759780.1"/>
    <property type="molecule type" value="Genomic_DNA"/>
</dbReference>
<name>A0A818Z4L5_9BILA</name>
<evidence type="ECO:0000313" key="5">
    <source>
        <dbReference type="Proteomes" id="UP000663866"/>
    </source>
</evidence>
<keyword evidence="5" id="KW-1185">Reference proteome</keyword>
<sequence length="473" mass="52129">MQHKPLHHQKEIRRKIHVKRMNRIALQTTQHDDAKSQELEEHELVEYMTLTPTLKLGAKRTRSSLPDQTHHQRIIRKQIFEPNVKTGFYRRRRTLTDDKSVNVSKKPAFATSFKAIDKIQSPPSSLRISLPSSPNKVARYREQNDHDRNQWSLNSKAAKTDDNQKEKNKPWQFHLMRCPPCSLFCLIMSVFVLVLVLSGLAALLAHFLIHNETKVTTASKKLVTTTKTTTTSSTSVSTTTVACATGYVRALSGLCVNTQIDFNNCGSIGYVCSSNYSSCSAGVCSSAPSVQLANGISVFAPGNVDDSIATIALPLSISLYNYSTSSVTASSNGVICLGGCSTAYANTVLPASSFSGPTAFGYWDDLYITNSTSQNIYYAVSGAMPNRTTTFEIFATHYAQVNQYYHFQIIFYENLPNVVKYLYFDASDTGSSATIGVQKSSSGPSMTYSVDQTNSVTPNMTLIFDTNSGTYTG</sequence>
<comment type="caution">
    <text evidence="3">The sequence shown here is derived from an EMBL/GenBank/DDBJ whole genome shotgun (WGS) entry which is preliminary data.</text>
</comment>
<keyword evidence="2" id="KW-1133">Transmembrane helix</keyword>
<feature type="transmembrane region" description="Helical" evidence="2">
    <location>
        <begin position="183"/>
        <end position="209"/>
    </location>
</feature>
<evidence type="ECO:0000313" key="4">
    <source>
        <dbReference type="EMBL" id="CAF3918092.1"/>
    </source>
</evidence>
<reference evidence="3" key="1">
    <citation type="submission" date="2021-02" db="EMBL/GenBank/DDBJ databases">
        <authorList>
            <person name="Nowell W R."/>
        </authorList>
    </citation>
    <scope>NUCLEOTIDE SEQUENCE</scope>
</reference>
<evidence type="ECO:0000256" key="2">
    <source>
        <dbReference type="SAM" id="Phobius"/>
    </source>
</evidence>
<feature type="compositionally biased region" description="Low complexity" evidence="1">
    <location>
        <begin position="123"/>
        <end position="134"/>
    </location>
</feature>
<protein>
    <submittedName>
        <fullName evidence="3">Uncharacterized protein</fullName>
    </submittedName>
</protein>
<dbReference type="EMBL" id="CAJOBF010001144">
    <property type="protein sequence ID" value="CAF3918092.1"/>
    <property type="molecule type" value="Genomic_DNA"/>
</dbReference>
<proteinExistence type="predicted"/>
<keyword evidence="2" id="KW-0812">Transmembrane</keyword>
<evidence type="ECO:0000313" key="3">
    <source>
        <dbReference type="EMBL" id="CAF3759780.1"/>
    </source>
</evidence>
<dbReference type="Proteomes" id="UP000663866">
    <property type="component" value="Unassembled WGS sequence"/>
</dbReference>
<organism evidence="3 5">
    <name type="scientific">Rotaria magnacalcarata</name>
    <dbReference type="NCBI Taxonomy" id="392030"/>
    <lineage>
        <taxon>Eukaryota</taxon>
        <taxon>Metazoa</taxon>
        <taxon>Spiralia</taxon>
        <taxon>Gnathifera</taxon>
        <taxon>Rotifera</taxon>
        <taxon>Eurotatoria</taxon>
        <taxon>Bdelloidea</taxon>
        <taxon>Philodinida</taxon>
        <taxon>Philodinidae</taxon>
        <taxon>Rotaria</taxon>
    </lineage>
</organism>
<keyword evidence="2" id="KW-0472">Membrane</keyword>
<feature type="region of interest" description="Disordered" evidence="1">
    <location>
        <begin position="123"/>
        <end position="165"/>
    </location>
</feature>
<accession>A0A818Z4L5</accession>
<evidence type="ECO:0000256" key="1">
    <source>
        <dbReference type="SAM" id="MobiDB-lite"/>
    </source>
</evidence>
<dbReference type="Proteomes" id="UP000663842">
    <property type="component" value="Unassembled WGS sequence"/>
</dbReference>
<dbReference type="AlphaFoldDB" id="A0A818Z4L5"/>